<sequence length="2638" mass="295555">MAASPVNFLFGFLLLSITLWLVFIFASGLLAWILSRILGASVGFRVGGWKCLRDVVVKFKKGAIESVSVGEIKLSLRQSLVKLGVGFISRDPKLQVLICDLEVVMRPSNKSPGKKKTRKSRASGRGKWMIVGNIARYLSVCVTDLVLKTPKFTVEIKELNVDISKDGGSKSNLLVGLQILPIFVHIGEPRVSCDFLSNLSGGGCSSSGQASITALERSSAPFICEMFSVSCEFGHDREVGIVIKNMDISSGEMTVNLNEELLLKSKSPSKSSPGSDSKAGSHADSASTKMPSKKQQTLAAFSKFSSMFPEKVSFNLPKLDVSFVHREHGLSVENNIMGIQLKSTKSRSTEDLGESTRLDFQLEFSEIHLLREAGSSILEILKLDLISFVYIPIQMLPLHQPISPVRAETEVKLGGTQCNIIMSRLKPWLFLHSSKKKKMVLQEEASVVARPQSTDGKTVMWTCNVSAPEMTIVLFNMAGSPVYHGCSQSSHLFANNISNMGTTVHTELGELNLHLADEYQECLKESVFGVESNCGSIMHIAKVNLDWGKKDVELSEEDGPRCRLGLSIDVTGMGVYITFKLVESLVSTAISFQALLKSLSASKKKSTHSQGRLTKSSGKGTHFLKFNLERCSVHVWGETGLENTIVPDPKRVNYGSQGGRVMLNVSADGTPRNANIMSTISDEYQKLKYSVSLEIFQFSLCVNKEKQSTQMELERARSVYQEYMEENRPVTNVALFDMQNAKFVQRSGGLKDIAVCSLFSATDITVRWEPDVHLSLVELVLQLKLLVHNSKLQEHGNEHMVDVSHVQDANWKKEVTIESGHLEKPKKKESIFAVDVEMLSISAGLGDGVDAMVQVQSIFSENARIGVLLEGLMLSFNGARIFKSSRMQISRIPSVSASTSDTKGHAVTTWDWVVQGLDFHICMPYRLQLRAIDDVIEDMLRGLKLIIAAKTSLIFPVKKESSKVKKPSTVQFGCIKFCIRKLTADIEEEPIQGWLDEHYQLLKKEAAELAARLNFLDEFISKAKQGSKSTDTVSSSQERKFSFNNVEVDVKDSSTIESMREDIYKRSFRSYYQACQNLVLSEGSGACVEDFQAGFRPSTSRTSLLSISALDLDVSLKKIDGGDFGMIEVLKKLDPVCLENDIPFSRLYGSNILLNTGSLVVQLRDYSFPLFSGSSGKCEGCLVLAQQATCFQPQMYQDVYVGRWRKVRMLRSASGTTPPLKTYSDLPIHFQKGEVSYGVGYEPAFADISYAFTVALRRANLSVRNPGPLILPPKKERSLPWWDDMRNYIHGKISLLFSESKWNVLASTDPYEKVDKLQIVTNSMDLHQSDGRVLVSAKDFKILLSSLESLANRHGFKIPTGVSGAFLEAPVFTLEVTMDWDCESGDPMNHYLFALPVEGKPRDKVFDPFRSTSLSLWWNFSLRPFPPPSQKQSSSSITRRDIEGDATAFDPSHISHNVSPVSPTFNFGAHDLAWILKFWSLNYIPPHKLRSFSRWPRFGIPRVARSGNLSLDKVMTEFMLRLDATPACIKNMPLDDDDPARGLTFAMTKLKYELCYSRGKQKYTFESKRDILDLVYQGLDLHMIKAFLNKKECASVAKVVNMILKSSQSLSMDKVSCKKGYMTEKNCDDGFLLSSDYFTIRRQSPKADPARLLAWQEAGRRTIEMAYVRSEYDNGSETDDHMRSDPSDDEGYNVVVADDCQSVFVYGLKLLWTIGNRDAVWAWVGGLSKAFEPPKPSPSQQYAQRKLLEEKKLRDGADFHQDDVSKCPPTGKISKSPSLQQLSTPGSVSSSPNSVKVDNLPSVKKENMDGSGGTRRLMVNVIEPQFNLHSEDANGRFLLAAVSGRVLARSFHSILHVGYEMIEQVLATKDVQINEYQPEMTWKRMEFSVMLEDVQAHVAPTDVDPGAGLQWLPKILKSSPKILRTGALLERVFMPCDMYFRYTRHKGGTPELKVKPLKELKFNCDDITATMTSRQFQVMLDVLTNLLFARLPKPRKSSLSFPVEDDEDVEEEADEVVPDGVEEVELAKINLEKREREQRLLLDDIRKLSLWCDPSMDPHQEKESDLWMISGGRSLLVQGLKRELVIAQISRKAASASLRTALQKAAQLRLTEKEKNKSPSYAMRISLQINRVAWSMLVDGKSFAEAEINDMIYDFDRDYKDVGIARFTTKYFVVRNCLPNVKSDMLLSAWNPPSEWGKKVMLRVDARQGAPKDGNSPLELFEIEIYPLKIHLTETMYRMMWEYFFPEEEQDSQRRQEVWKVSTTAGARRVKKGSSVLEASASNSHTTKESEASSKSGISAMLFPTSSQPPAHVDSAQASKTQNVKANPGNGATPELRRTSSFDRTWEETVAESVANELVLQSFSSSKNGQFGSTEQQDEAAKNKSKDSKGVKGGRSSHEEKKVAKSHEEKRSRPRKMMEFHNIKISQVELLVTYEGQRFVVNDLKLLMDQFHRTEFTGTWRRLFSRVKKHIIWGVLKSVTGMQGRKFNRPTGAGVPEIDLILSDNEGQAGKSDQYPPSWPKRPSDGAGDGFVTSIRGLFSTQRRKAKAFVLRTMRGEAENDFQGDWSESDMDFSPFARQLTITRAKKLIRRHTKKFRSRGQKGSTSQQRESLPSSPRETTPFDSDYSSGSSPYEDFHE</sequence>
<feature type="region of interest" description="Disordered" evidence="1">
    <location>
        <begin position="2366"/>
        <end position="2415"/>
    </location>
</feature>
<feature type="domain" description="FMP27/BLTP2/Hobbit GFWDK motif-containing RBG unit" evidence="2">
    <location>
        <begin position="1165"/>
        <end position="1313"/>
    </location>
</feature>
<dbReference type="InterPro" id="IPR019441">
    <property type="entry name" value="FMP27/BLTP2/Hobbit_GFWDK_RBG"/>
</dbReference>
<evidence type="ECO:0000313" key="3">
    <source>
        <dbReference type="EMBL" id="KRH52975.1"/>
    </source>
</evidence>
<feature type="compositionally biased region" description="Basic residues" evidence="1">
    <location>
        <begin position="2589"/>
        <end position="2600"/>
    </location>
</feature>
<evidence type="ECO:0000256" key="1">
    <source>
        <dbReference type="SAM" id="MobiDB-lite"/>
    </source>
</evidence>
<feature type="region of interest" description="Disordered" evidence="1">
    <location>
        <begin position="265"/>
        <end position="292"/>
    </location>
</feature>
<dbReference type="RefSeq" id="XP_006581514.1">
    <property type="nucleotide sequence ID" value="XM_006581451.4"/>
</dbReference>
<reference evidence="4" key="2">
    <citation type="submission" date="2018-02" db="UniProtKB">
        <authorList>
            <consortium name="EnsemblPlants"/>
        </authorList>
    </citation>
    <scope>IDENTIFICATION</scope>
    <source>
        <strain evidence="4">Williams 82</strain>
    </source>
</reference>
<dbReference type="PANTHER" id="PTHR15678:SF6">
    <property type="entry name" value="BRIDGE-LIKE LIPID TRANSFER PROTEIN FAMILY MEMBER 2"/>
    <property type="match status" value="1"/>
</dbReference>
<dbReference type="ExpressionAtlas" id="A0A0R0JPV3">
    <property type="expression patterns" value="baseline and differential"/>
</dbReference>
<keyword evidence="5" id="KW-1185">Reference proteome</keyword>
<dbReference type="GeneID" id="100785854"/>
<feature type="region of interest" description="Disordered" evidence="1">
    <location>
        <begin position="1759"/>
        <end position="1811"/>
    </location>
</feature>
<feature type="compositionally biased region" description="Low complexity" evidence="1">
    <location>
        <begin position="1783"/>
        <end position="1795"/>
    </location>
</feature>
<evidence type="ECO:0000313" key="4">
    <source>
        <dbReference type="EnsemblPlants" id="KRH52975"/>
    </source>
</evidence>
<evidence type="ECO:0000313" key="5">
    <source>
        <dbReference type="Proteomes" id="UP000008827"/>
    </source>
</evidence>
<accession>A0A0R0JPV3</accession>
<dbReference type="InterPro" id="IPR045167">
    <property type="entry name" value="Hobbit"/>
</dbReference>
<feature type="compositionally biased region" description="Polar residues" evidence="1">
    <location>
        <begin position="2316"/>
        <end position="2325"/>
    </location>
</feature>
<proteinExistence type="predicted"/>
<feature type="region of interest" description="Disordered" evidence="1">
    <location>
        <begin position="2589"/>
        <end position="2638"/>
    </location>
</feature>
<feature type="compositionally biased region" description="Polar residues" evidence="1">
    <location>
        <begin position="2366"/>
        <end position="2375"/>
    </location>
</feature>
<dbReference type="PANTHER" id="PTHR15678">
    <property type="entry name" value="ANTIGEN MLAA-22-RELATED"/>
    <property type="match status" value="1"/>
</dbReference>
<dbReference type="SMART" id="SM01214">
    <property type="entry name" value="Fmp27_GFWDK"/>
    <property type="match status" value="1"/>
</dbReference>
<dbReference type="OrthoDB" id="1562405at2759"/>
<dbReference type="Gramene" id="KRH52975">
    <property type="protein sequence ID" value="KRH52975"/>
    <property type="gene ID" value="GLYMA_06G098300"/>
</dbReference>
<dbReference type="EnsemblPlants" id="KRH52975">
    <property type="protein sequence ID" value="KRH52975"/>
    <property type="gene ID" value="GLYMA_06G098300"/>
</dbReference>
<dbReference type="Pfam" id="PF10344">
    <property type="entry name" value="Hobbit"/>
    <property type="match status" value="1"/>
</dbReference>
<evidence type="ECO:0000259" key="2">
    <source>
        <dbReference type="SMART" id="SM01214"/>
    </source>
</evidence>
<feature type="compositionally biased region" description="Low complexity" evidence="1">
    <location>
        <begin position="265"/>
        <end position="280"/>
    </location>
</feature>
<dbReference type="STRING" id="3847.A0A0R0JPV3"/>
<feature type="compositionally biased region" description="Polar residues" evidence="1">
    <location>
        <begin position="1773"/>
        <end position="1782"/>
    </location>
</feature>
<feature type="compositionally biased region" description="Polar residues" evidence="1">
    <location>
        <begin position="2601"/>
        <end position="2631"/>
    </location>
</feature>
<dbReference type="AlphaFoldDB" id="A0A0R0JPV3"/>
<reference evidence="3 4" key="1">
    <citation type="journal article" date="2010" name="Nature">
        <title>Genome sequence of the palaeopolyploid soybean.</title>
        <authorList>
            <person name="Schmutz J."/>
            <person name="Cannon S.B."/>
            <person name="Schlueter J."/>
            <person name="Ma J."/>
            <person name="Mitros T."/>
            <person name="Nelson W."/>
            <person name="Hyten D.L."/>
            <person name="Song Q."/>
            <person name="Thelen J.J."/>
            <person name="Cheng J."/>
            <person name="Xu D."/>
            <person name="Hellsten U."/>
            <person name="May G.D."/>
            <person name="Yu Y."/>
            <person name="Sakurai T."/>
            <person name="Umezawa T."/>
            <person name="Bhattacharyya M.K."/>
            <person name="Sandhu D."/>
            <person name="Valliyodan B."/>
            <person name="Lindquist E."/>
            <person name="Peto M."/>
            <person name="Grant D."/>
            <person name="Shu S."/>
            <person name="Goodstein D."/>
            <person name="Barry K."/>
            <person name="Futrell-Griggs M."/>
            <person name="Abernathy B."/>
            <person name="Du J."/>
            <person name="Tian Z."/>
            <person name="Zhu L."/>
            <person name="Gill N."/>
            <person name="Joshi T."/>
            <person name="Libault M."/>
            <person name="Sethuraman A."/>
            <person name="Zhang X.-C."/>
            <person name="Shinozaki K."/>
            <person name="Nguyen H.T."/>
            <person name="Wing R.A."/>
            <person name="Cregan P."/>
            <person name="Specht J."/>
            <person name="Grimwood J."/>
            <person name="Rokhsar D."/>
            <person name="Stacey G."/>
            <person name="Shoemaker R.C."/>
            <person name="Jackson S.A."/>
        </authorList>
    </citation>
    <scope>NUCLEOTIDE SEQUENCE [LARGE SCALE GENOMIC DNA]</scope>
    <source>
        <strain evidence="4">cv. Williams 82</strain>
        <tissue evidence="3">Callus</tissue>
    </source>
</reference>
<feature type="region of interest" description="Disordered" evidence="1">
    <location>
        <begin position="2270"/>
        <end position="2343"/>
    </location>
</feature>
<reference evidence="3" key="3">
    <citation type="submission" date="2018-07" db="EMBL/GenBank/DDBJ databases">
        <title>WGS assembly of Glycine max.</title>
        <authorList>
            <person name="Schmutz J."/>
            <person name="Cannon S."/>
            <person name="Schlueter J."/>
            <person name="Ma J."/>
            <person name="Mitros T."/>
            <person name="Nelson W."/>
            <person name="Hyten D."/>
            <person name="Song Q."/>
            <person name="Thelen J."/>
            <person name="Cheng J."/>
            <person name="Xu D."/>
            <person name="Hellsten U."/>
            <person name="May G."/>
            <person name="Yu Y."/>
            <person name="Sakurai T."/>
            <person name="Umezawa T."/>
            <person name="Bhattacharyya M."/>
            <person name="Sandhu D."/>
            <person name="Valliyodan B."/>
            <person name="Lindquist E."/>
            <person name="Peto M."/>
            <person name="Grant D."/>
            <person name="Shu S."/>
            <person name="Goodstein D."/>
            <person name="Barry K."/>
            <person name="Futrell-Griggs M."/>
            <person name="Abernathy B."/>
            <person name="Du J."/>
            <person name="Tian Z."/>
            <person name="Zhu L."/>
            <person name="Gill N."/>
            <person name="Joshi T."/>
            <person name="Libault M."/>
            <person name="Sethuraman A."/>
            <person name="Zhang X."/>
            <person name="Shinozaki K."/>
            <person name="Nguyen H."/>
            <person name="Wing R."/>
            <person name="Cregan P."/>
            <person name="Specht J."/>
            <person name="Grimwood J."/>
            <person name="Rokhsar D."/>
            <person name="Stacey G."/>
            <person name="Shoemaker R."/>
            <person name="Jackson S."/>
        </authorList>
    </citation>
    <scope>NUCLEOTIDE SEQUENCE</scope>
    <source>
        <tissue evidence="3">Callus</tissue>
    </source>
</reference>
<gene>
    <name evidence="4" type="primary">LOC100785854</name>
    <name evidence="3" type="ORF">GLYMA_06G098300</name>
</gene>
<organism evidence="3">
    <name type="scientific">Glycine max</name>
    <name type="common">Soybean</name>
    <name type="synonym">Glycine hispida</name>
    <dbReference type="NCBI Taxonomy" id="3847"/>
    <lineage>
        <taxon>Eukaryota</taxon>
        <taxon>Viridiplantae</taxon>
        <taxon>Streptophyta</taxon>
        <taxon>Embryophyta</taxon>
        <taxon>Tracheophyta</taxon>
        <taxon>Spermatophyta</taxon>
        <taxon>Magnoliopsida</taxon>
        <taxon>eudicotyledons</taxon>
        <taxon>Gunneridae</taxon>
        <taxon>Pentapetalae</taxon>
        <taxon>rosids</taxon>
        <taxon>fabids</taxon>
        <taxon>Fabales</taxon>
        <taxon>Fabaceae</taxon>
        <taxon>Papilionoideae</taxon>
        <taxon>50 kb inversion clade</taxon>
        <taxon>NPAAA clade</taxon>
        <taxon>indigoferoid/millettioid clade</taxon>
        <taxon>Phaseoleae</taxon>
        <taxon>Glycine</taxon>
        <taxon>Glycine subgen. Soja</taxon>
    </lineage>
</organism>
<dbReference type="Proteomes" id="UP000008827">
    <property type="component" value="Chromosome 6"/>
</dbReference>
<feature type="compositionally biased region" description="Basic and acidic residues" evidence="1">
    <location>
        <begin position="2379"/>
        <end position="2415"/>
    </location>
</feature>
<name>A0A0R0JPV3_SOYBN</name>
<dbReference type="EMBL" id="CM000839">
    <property type="protein sequence ID" value="KRH52975.1"/>
    <property type="molecule type" value="Genomic_DNA"/>
</dbReference>
<feature type="region of interest" description="Disordered" evidence="1">
    <location>
        <begin position="2506"/>
        <end position="2527"/>
    </location>
</feature>
<protein>
    <recommendedName>
        <fullName evidence="2">FMP27/BLTP2/Hobbit GFWDK motif-containing RBG unit domain-containing protein</fullName>
    </recommendedName>
</protein>